<dbReference type="EMBL" id="CP121769">
    <property type="protein sequence ID" value="WGE10066.1"/>
    <property type="molecule type" value="Genomic_DNA"/>
</dbReference>
<evidence type="ECO:0000313" key="7">
    <source>
        <dbReference type="EMBL" id="WGE10066.1"/>
    </source>
</evidence>
<dbReference type="EMBL" id="CP121769">
    <property type="protein sequence ID" value="WGE10016.1"/>
    <property type="molecule type" value="Genomic_DNA"/>
</dbReference>
<sequence length="61" mass="7119">MRNQNITLEKLQQEIAEIELYIKWAKQQAEAGELEQAYKYLRVIKLTGFQYLTDVEGEGNA</sequence>
<accession>A0AAJ6AEX8</accession>
<dbReference type="Proteomes" id="UP001222296">
    <property type="component" value="Chromosome"/>
</dbReference>
<gene>
    <name evidence="7" type="ORF">QBL01_00085</name>
    <name evidence="2" type="ORF">QBL01_12430</name>
    <name evidence="3" type="ORF">QBL01_12515</name>
    <name evidence="4" type="ORF">QBL01_12605</name>
    <name evidence="5" type="ORF">QBL01_12705</name>
    <name evidence="6" type="ORF">QBL01_12795</name>
</gene>
<evidence type="ECO:0000256" key="1">
    <source>
        <dbReference type="SAM" id="Coils"/>
    </source>
</evidence>
<keyword evidence="1" id="KW-0175">Coiled coil</keyword>
<dbReference type="RefSeq" id="WP_279378505.1">
    <property type="nucleotide sequence ID" value="NZ_CP121769.1"/>
</dbReference>
<proteinExistence type="predicted"/>
<evidence type="ECO:0000313" key="5">
    <source>
        <dbReference type="EMBL" id="WGE10035.1"/>
    </source>
</evidence>
<name>A0AAJ6AEX8_GLAPU</name>
<protein>
    <submittedName>
        <fullName evidence="5">Uncharacterized protein</fullName>
    </submittedName>
</protein>
<evidence type="ECO:0000313" key="3">
    <source>
        <dbReference type="EMBL" id="WGE09999.1"/>
    </source>
</evidence>
<evidence type="ECO:0000313" key="6">
    <source>
        <dbReference type="EMBL" id="WGE10052.1"/>
    </source>
</evidence>
<dbReference type="EMBL" id="CP121769">
    <property type="protein sequence ID" value="WGE09999.1"/>
    <property type="molecule type" value="Genomic_DNA"/>
</dbReference>
<dbReference type="AlphaFoldDB" id="A0AAJ6AEX8"/>
<evidence type="ECO:0000313" key="4">
    <source>
        <dbReference type="EMBL" id="WGE10016.1"/>
    </source>
</evidence>
<dbReference type="EMBL" id="CP121769">
    <property type="protein sequence ID" value="WGE10035.1"/>
    <property type="molecule type" value="Genomic_DNA"/>
</dbReference>
<reference evidence="5" key="1">
    <citation type="submission" date="2023-04" db="EMBL/GenBank/DDBJ databases">
        <title>Molecular characterization of the Integrative and Conjugative elements harboring multidrug-resistance gene from Glaesserella (Haemophilus) parasuis.</title>
        <authorList>
            <person name="Che Y."/>
            <person name="Zhou L."/>
        </authorList>
    </citation>
    <scope>NUCLEOTIDE SEQUENCE</scope>
    <source>
        <strain evidence="5">Z44</strain>
    </source>
</reference>
<evidence type="ECO:0000313" key="8">
    <source>
        <dbReference type="Proteomes" id="UP001222296"/>
    </source>
</evidence>
<organism evidence="5 8">
    <name type="scientific">Glaesserella parasuis</name>
    <name type="common">Haemophilus parasuis</name>
    <dbReference type="NCBI Taxonomy" id="738"/>
    <lineage>
        <taxon>Bacteria</taxon>
        <taxon>Pseudomonadati</taxon>
        <taxon>Pseudomonadota</taxon>
        <taxon>Gammaproteobacteria</taxon>
        <taxon>Pasteurellales</taxon>
        <taxon>Pasteurellaceae</taxon>
        <taxon>Glaesserella</taxon>
    </lineage>
</organism>
<feature type="coiled-coil region" evidence="1">
    <location>
        <begin position="1"/>
        <end position="28"/>
    </location>
</feature>
<dbReference type="EMBL" id="CP121769">
    <property type="protein sequence ID" value="WGE09983.1"/>
    <property type="molecule type" value="Genomic_DNA"/>
</dbReference>
<evidence type="ECO:0000313" key="2">
    <source>
        <dbReference type="EMBL" id="WGE09983.1"/>
    </source>
</evidence>
<dbReference type="EMBL" id="CP121769">
    <property type="protein sequence ID" value="WGE10052.1"/>
    <property type="molecule type" value="Genomic_DNA"/>
</dbReference>